<keyword evidence="7" id="KW-0449">Lipoprotein</keyword>
<dbReference type="InterPro" id="IPR028082">
    <property type="entry name" value="Peripla_BP_I"/>
</dbReference>
<dbReference type="PROSITE" id="PS51257">
    <property type="entry name" value="PROKAR_LIPOPROTEIN"/>
    <property type="match status" value="1"/>
</dbReference>
<dbReference type="GO" id="GO:0009252">
    <property type="term" value="P:peptidoglycan biosynthetic process"/>
    <property type="evidence" value="ECO:0007669"/>
    <property type="project" value="UniProtKB-KW"/>
</dbReference>
<dbReference type="GO" id="GO:0031241">
    <property type="term" value="C:periplasmic side of cell outer membrane"/>
    <property type="evidence" value="ECO:0007669"/>
    <property type="project" value="TreeGrafter"/>
</dbReference>
<keyword evidence="5" id="KW-0564">Palmitate</keyword>
<keyword evidence="3" id="KW-0573">Peptidoglycan synthesis</keyword>
<protein>
    <submittedName>
        <fullName evidence="8">Penicillin-binding protein activator LpoA</fullName>
    </submittedName>
</protein>
<reference evidence="8 9" key="1">
    <citation type="submission" date="2018-06" db="EMBL/GenBank/DDBJ databases">
        <authorList>
            <consortium name="Pathogen Informatics"/>
            <person name="Doyle S."/>
        </authorList>
    </citation>
    <scope>NUCLEOTIDE SEQUENCE [LARGE SCALE GENOMIC DNA]</scope>
    <source>
        <strain evidence="8 9">NCTC12872</strain>
    </source>
</reference>
<keyword evidence="2" id="KW-0133">Cell shape</keyword>
<evidence type="ECO:0000313" key="8">
    <source>
        <dbReference type="EMBL" id="SUB59703.1"/>
    </source>
</evidence>
<keyword evidence="1" id="KW-0732">Signal</keyword>
<evidence type="ECO:0000256" key="3">
    <source>
        <dbReference type="ARBA" id="ARBA00022984"/>
    </source>
</evidence>
<dbReference type="InterPro" id="IPR007443">
    <property type="entry name" value="LpoA"/>
</dbReference>
<evidence type="ECO:0000256" key="6">
    <source>
        <dbReference type="ARBA" id="ARBA00023237"/>
    </source>
</evidence>
<dbReference type="PANTHER" id="PTHR38038:SF1">
    <property type="entry name" value="PENICILLIN-BINDING PROTEIN ACTIVATOR LPOA"/>
    <property type="match status" value="1"/>
</dbReference>
<dbReference type="Gene3D" id="1.25.40.650">
    <property type="match status" value="1"/>
</dbReference>
<sequence>MLNKVSTILVQNPRLKQKIKATFVPTAMALFLSACTGGGFFQNEVTQSLQQEAYSSSEFYVRKAAQSQDQETQQSYRLLAIRKLLDENKLVEAKNMFATLSREFNEIQKIEYQLVSARFYVMQHNTDKANSLLRSIPLAELSNTEMKRYYTILASIAESNQDLMGAIRTHILLEKYLTNSQTVQQNNNKIWELLRKSNPQMLAQSNVKAGERSLAGWLSLIKLYNDNLSQPAMLPQAISQWKSYYPSHSASLLLPTELKSLTSFQTTQFSNISLLLPLSGNLKFLGEIIQQGFNDARSNSGDNFTTVHILDSNSAPLDQLVQQAKSLGSQAIIGPLLKSKVDEMLSYSDLNGLSVLTLNATNSSRSRAKVCYYGLAPEAEAHSAANKIYHDNISQVVVVVPNDDFGRRSANAFSTRWRKLTNSDASVQYYNQAIDIVNKLQGMQGRAVYFLGTAEQLLEAKEALEGSELAGKFAIYSSSRSNSPNNNTDFKATMEGIKFSEIPLLAKQQNLAEQFKKARRIANNDYSMMRLYAMGADAWLLINNFNELSQIPDFSVEGLTGELKSSVGCHIEREMQWLQYQGGNIVLENTEQSITETDTPDFNTPDFNN</sequence>
<dbReference type="CDD" id="cd06339">
    <property type="entry name" value="PBP1_YraM_LppC_lipoprotein-like"/>
    <property type="match status" value="1"/>
</dbReference>
<evidence type="ECO:0000313" key="9">
    <source>
        <dbReference type="Proteomes" id="UP000255417"/>
    </source>
</evidence>
<keyword evidence="9" id="KW-1185">Reference proteome</keyword>
<evidence type="ECO:0000256" key="7">
    <source>
        <dbReference type="ARBA" id="ARBA00023288"/>
    </source>
</evidence>
<evidence type="ECO:0000256" key="5">
    <source>
        <dbReference type="ARBA" id="ARBA00023139"/>
    </source>
</evidence>
<dbReference type="RefSeq" id="WP_115316158.1">
    <property type="nucleotide sequence ID" value="NZ_LWIF01000001.1"/>
</dbReference>
<dbReference type="GO" id="GO:0008360">
    <property type="term" value="P:regulation of cell shape"/>
    <property type="evidence" value="ECO:0007669"/>
    <property type="project" value="UniProtKB-KW"/>
</dbReference>
<evidence type="ECO:0000256" key="1">
    <source>
        <dbReference type="ARBA" id="ARBA00022729"/>
    </source>
</evidence>
<dbReference type="Proteomes" id="UP000255417">
    <property type="component" value="Unassembled WGS sequence"/>
</dbReference>
<dbReference type="OrthoDB" id="6708821at2"/>
<dbReference type="PANTHER" id="PTHR38038">
    <property type="entry name" value="PENICILLIN-BINDING PROTEIN ACTIVATOR LPOA"/>
    <property type="match status" value="1"/>
</dbReference>
<dbReference type="Gene3D" id="3.40.50.2300">
    <property type="match status" value="2"/>
</dbReference>
<accession>A0A379CBN6</accession>
<keyword evidence="4" id="KW-0472">Membrane</keyword>
<name>A0A379CBN6_9PAST</name>
<dbReference type="EMBL" id="UGTA01000001">
    <property type="protein sequence ID" value="SUB59703.1"/>
    <property type="molecule type" value="Genomic_DNA"/>
</dbReference>
<dbReference type="Gene3D" id="1.25.40.10">
    <property type="entry name" value="Tetratricopeptide repeat domain"/>
    <property type="match status" value="1"/>
</dbReference>
<dbReference type="SUPFAM" id="SSF53822">
    <property type="entry name" value="Periplasmic binding protein-like I"/>
    <property type="match status" value="1"/>
</dbReference>
<dbReference type="InterPro" id="IPR011990">
    <property type="entry name" value="TPR-like_helical_dom_sf"/>
</dbReference>
<evidence type="ECO:0000256" key="2">
    <source>
        <dbReference type="ARBA" id="ARBA00022960"/>
    </source>
</evidence>
<evidence type="ECO:0000256" key="4">
    <source>
        <dbReference type="ARBA" id="ARBA00023136"/>
    </source>
</evidence>
<organism evidence="8 9">
    <name type="scientific">Phocoenobacter uteri</name>
    <dbReference type="NCBI Taxonomy" id="146806"/>
    <lineage>
        <taxon>Bacteria</taxon>
        <taxon>Pseudomonadati</taxon>
        <taxon>Pseudomonadota</taxon>
        <taxon>Gammaproteobacteria</taxon>
        <taxon>Pasteurellales</taxon>
        <taxon>Pasteurellaceae</taxon>
        <taxon>Phocoenobacter</taxon>
    </lineage>
</organism>
<dbReference type="Pfam" id="PF04348">
    <property type="entry name" value="LppC"/>
    <property type="match status" value="1"/>
</dbReference>
<proteinExistence type="predicted"/>
<keyword evidence="6" id="KW-0998">Cell outer membrane</keyword>
<gene>
    <name evidence="8" type="primary">lpoA</name>
    <name evidence="8" type="ORF">NCTC12872_01747</name>
</gene>
<dbReference type="GO" id="GO:0030234">
    <property type="term" value="F:enzyme regulator activity"/>
    <property type="evidence" value="ECO:0007669"/>
    <property type="project" value="TreeGrafter"/>
</dbReference>
<dbReference type="AlphaFoldDB" id="A0A379CBN6"/>